<feature type="compositionally biased region" description="Low complexity" evidence="1">
    <location>
        <begin position="709"/>
        <end position="727"/>
    </location>
</feature>
<dbReference type="InterPro" id="IPR009721">
    <property type="entry name" value="O-acyltransferase_WSD1_C"/>
</dbReference>
<dbReference type="AlphaFoldDB" id="A0A9N9REL1"/>
<gene>
    <name evidence="3" type="ORF">DIATSA_LOCUS12448</name>
</gene>
<dbReference type="Pfam" id="PF06974">
    <property type="entry name" value="WS_DGAT_C"/>
    <property type="match status" value="1"/>
</dbReference>
<evidence type="ECO:0000259" key="2">
    <source>
        <dbReference type="Pfam" id="PF06974"/>
    </source>
</evidence>
<name>A0A9N9REL1_9NEOP</name>
<evidence type="ECO:0000313" key="4">
    <source>
        <dbReference type="Proteomes" id="UP001153714"/>
    </source>
</evidence>
<dbReference type="PANTHER" id="PTHR31650:SF23">
    <property type="entry name" value="GH11223P"/>
    <property type="match status" value="1"/>
</dbReference>
<dbReference type="Proteomes" id="UP001153714">
    <property type="component" value="Chromosome 7"/>
</dbReference>
<dbReference type="PANTHER" id="PTHR31650">
    <property type="entry name" value="O-ACYLTRANSFERASE (WSD1-LIKE) FAMILY PROTEIN"/>
    <property type="match status" value="1"/>
</dbReference>
<evidence type="ECO:0000256" key="1">
    <source>
        <dbReference type="SAM" id="MobiDB-lite"/>
    </source>
</evidence>
<dbReference type="GO" id="GO:0005886">
    <property type="term" value="C:plasma membrane"/>
    <property type="evidence" value="ECO:0007669"/>
    <property type="project" value="TreeGrafter"/>
</dbReference>
<dbReference type="EMBL" id="OU893338">
    <property type="protein sequence ID" value="CAG9795145.1"/>
    <property type="molecule type" value="Genomic_DNA"/>
</dbReference>
<reference evidence="3" key="1">
    <citation type="submission" date="2021-12" db="EMBL/GenBank/DDBJ databases">
        <authorList>
            <person name="King R."/>
        </authorList>
    </citation>
    <scope>NUCLEOTIDE SEQUENCE</scope>
</reference>
<accession>A0A9N9REL1</accession>
<keyword evidence="4" id="KW-1185">Reference proteome</keyword>
<dbReference type="GO" id="GO:0008374">
    <property type="term" value="F:O-acyltransferase activity"/>
    <property type="evidence" value="ECO:0007669"/>
    <property type="project" value="InterPro"/>
</dbReference>
<evidence type="ECO:0000313" key="3">
    <source>
        <dbReference type="EMBL" id="CAG9795145.1"/>
    </source>
</evidence>
<protein>
    <recommendedName>
        <fullName evidence="2">O-acyltransferase WSD1 C-terminal domain-containing protein</fullName>
    </recommendedName>
</protein>
<feature type="region of interest" description="Disordered" evidence="1">
    <location>
        <begin position="704"/>
        <end position="741"/>
    </location>
</feature>
<dbReference type="InterPro" id="IPR045034">
    <property type="entry name" value="O-acyltransferase_WSD1-like"/>
</dbReference>
<organism evidence="3 4">
    <name type="scientific">Diatraea saccharalis</name>
    <name type="common">sugarcane borer</name>
    <dbReference type="NCBI Taxonomy" id="40085"/>
    <lineage>
        <taxon>Eukaryota</taxon>
        <taxon>Metazoa</taxon>
        <taxon>Ecdysozoa</taxon>
        <taxon>Arthropoda</taxon>
        <taxon>Hexapoda</taxon>
        <taxon>Insecta</taxon>
        <taxon>Pterygota</taxon>
        <taxon>Neoptera</taxon>
        <taxon>Endopterygota</taxon>
        <taxon>Lepidoptera</taxon>
        <taxon>Glossata</taxon>
        <taxon>Ditrysia</taxon>
        <taxon>Pyraloidea</taxon>
        <taxon>Crambidae</taxon>
        <taxon>Crambinae</taxon>
        <taxon>Diatraea</taxon>
    </lineage>
</organism>
<feature type="domain" description="O-acyltransferase WSD1 C-terminal" evidence="2">
    <location>
        <begin position="533"/>
        <end position="658"/>
    </location>
</feature>
<dbReference type="GO" id="GO:0019432">
    <property type="term" value="P:triglyceride biosynthetic process"/>
    <property type="evidence" value="ECO:0007669"/>
    <property type="project" value="TreeGrafter"/>
</dbReference>
<sequence>MATHKRSRRSRLAEEMYTLFAFWVALAALPALAVSYIVVRISKHLWLKLLSSRYPGLEFIRTDTVRSLLDTHRNQGIINVLLSVKGTPNPEEIKAKLTQHVIDRRDKNGDLMFPRLRHLLVSYWGNYAWDTSVPFRPENHFIMTTPVYRGRPVNDSNVQEYVSEIVSKYFPNEQPLWQFIIIPCISLEPKYYILIRVHHLILSGQKSLNIGDLLLLEQLSHPENITGHSEYTQESPLAKLFPTPSAIPELWEKINENMSNAWNEFVSEYDPVESPRALKTLPGVFHVAGLVLISGVSVLRELAKKRSSRAGSETPITAISFLAAVQRECKRRNLTIPKVIISPLVTADPRKWPRKTINATLSTIVSFIKFPLRLRDEIVALNQLRKNGHVKEMHTLTWKYAELAQLCARAFQEAYTGVVEIYRAPAKLWEDTIRADDGKSHLLQTVSLCGRKVVAWSRAVPRAGIERAARALGVSSTDITLYAATDALRAFFEQAQADTPETVLTTARAASEDFLFTFAEGNGKHYKKYHTGGMICLSLPIGATPRRIASVVEQACSRQKALAGAWAAQARCGALTRAVPSPFARLTLNMLSRRYAVSYAEINAPVDAKQRKTLWGQTVDSVIYWRPPQANISMSLTVIQYAETVRLAVMTDARLSPSHTVPAVRWPAAIEQLVAKVDQEIARISAQAQMQNIPQIFTPKESETNVSYELPSRPESSSSLRPPTTELVSPPPIRRRITHNM</sequence>
<reference evidence="3" key="2">
    <citation type="submission" date="2022-10" db="EMBL/GenBank/DDBJ databases">
        <authorList>
            <consortium name="ENA_rothamsted_submissions"/>
            <consortium name="culmorum"/>
            <person name="King R."/>
        </authorList>
    </citation>
    <scope>NUCLEOTIDE SEQUENCE</scope>
</reference>
<dbReference type="OrthoDB" id="8196708at2759"/>
<proteinExistence type="predicted"/>